<reference evidence="2 3" key="1">
    <citation type="submission" date="2018-08" db="EMBL/GenBank/DDBJ databases">
        <title>A genome reference for cultivated species of the human gut microbiota.</title>
        <authorList>
            <person name="Zou Y."/>
            <person name="Xue W."/>
            <person name="Luo G."/>
        </authorList>
    </citation>
    <scope>NUCLEOTIDE SEQUENCE [LARGE SCALE GENOMIC DNA]</scope>
    <source>
        <strain evidence="2 3">OM02-16</strain>
    </source>
</reference>
<organism evidence="2 3">
    <name type="scientific">Dorea longicatena</name>
    <dbReference type="NCBI Taxonomy" id="88431"/>
    <lineage>
        <taxon>Bacteria</taxon>
        <taxon>Bacillati</taxon>
        <taxon>Bacillota</taxon>
        <taxon>Clostridia</taxon>
        <taxon>Lachnospirales</taxon>
        <taxon>Lachnospiraceae</taxon>
        <taxon>Dorea</taxon>
    </lineage>
</organism>
<dbReference type="RefSeq" id="WP_117598672.1">
    <property type="nucleotide sequence ID" value="NZ_CABMEZ010000039.1"/>
</dbReference>
<sequence>MAVIKAVSSKAGIGHAIDYVTKKEKTEEKLVSGLHCEPETVKEEMQATKELWGKTDGRTYKHYVQSYHEDEEITPEQAHKNAVELAEHTKAWKGHEVLIATHIDKGHIHTHFIVNSVNYEDGHKLQWSKYDLKDLKERCNEQSREQGLHVPEKGKTFAGEVREETVAWSKDTYQLLKQAEQGKVKSYVQDIALAVLDCKETATSRETFIRLMNERGYGVDWQDSHKYIIYTDLAREQAGEKACKIRDNKLEKYYNMDFGKESMEH</sequence>
<gene>
    <name evidence="2" type="ORF">DXB16_14810</name>
</gene>
<evidence type="ECO:0000259" key="1">
    <source>
        <dbReference type="Pfam" id="PF03432"/>
    </source>
</evidence>
<dbReference type="EMBL" id="QSVN01000039">
    <property type="protein sequence ID" value="RGO29028.1"/>
    <property type="molecule type" value="Genomic_DNA"/>
</dbReference>
<dbReference type="Pfam" id="PF03432">
    <property type="entry name" value="Relaxase"/>
    <property type="match status" value="1"/>
</dbReference>
<evidence type="ECO:0000313" key="3">
    <source>
        <dbReference type="Proteomes" id="UP000261285"/>
    </source>
</evidence>
<feature type="domain" description="MobA/VirD2-like nuclease" evidence="1">
    <location>
        <begin position="19"/>
        <end position="148"/>
    </location>
</feature>
<proteinExistence type="predicted"/>
<dbReference type="AlphaFoldDB" id="A0A3E5G4Q0"/>
<name>A0A3E5G4Q0_9FIRM</name>
<evidence type="ECO:0000313" key="2">
    <source>
        <dbReference type="EMBL" id="RGO29028.1"/>
    </source>
</evidence>
<dbReference type="Proteomes" id="UP000261285">
    <property type="component" value="Unassembled WGS sequence"/>
</dbReference>
<protein>
    <submittedName>
        <fullName evidence="2">Relaxase</fullName>
    </submittedName>
</protein>
<comment type="caution">
    <text evidence="2">The sequence shown here is derived from an EMBL/GenBank/DDBJ whole genome shotgun (WGS) entry which is preliminary data.</text>
</comment>
<accession>A0A3E5G4Q0</accession>
<dbReference type="InterPro" id="IPR005094">
    <property type="entry name" value="Endonuclease_MobA/VirD2"/>
</dbReference>
<feature type="non-terminal residue" evidence="2">
    <location>
        <position position="265"/>
    </location>
</feature>